<dbReference type="Gene3D" id="1.10.4100.10">
    <property type="entry name" value="2-methylcitrate dehydratase PrpD"/>
    <property type="match status" value="1"/>
</dbReference>
<evidence type="ECO:0000313" key="4">
    <source>
        <dbReference type="EMBL" id="MDF8334925.1"/>
    </source>
</evidence>
<evidence type="ECO:0000259" key="3">
    <source>
        <dbReference type="Pfam" id="PF19305"/>
    </source>
</evidence>
<dbReference type="Pfam" id="PF03972">
    <property type="entry name" value="MmgE_PrpD_N"/>
    <property type="match status" value="1"/>
</dbReference>
<dbReference type="PANTHER" id="PTHR16943">
    <property type="entry name" value="2-METHYLCITRATE DEHYDRATASE-RELATED"/>
    <property type="match status" value="1"/>
</dbReference>
<evidence type="ECO:0000313" key="5">
    <source>
        <dbReference type="Proteomes" id="UP001222770"/>
    </source>
</evidence>
<name>A0ABT6CLY2_9SPHN</name>
<dbReference type="Proteomes" id="UP001222770">
    <property type="component" value="Unassembled WGS sequence"/>
</dbReference>
<dbReference type="PANTHER" id="PTHR16943:SF8">
    <property type="entry name" value="2-METHYLCITRATE DEHYDRATASE"/>
    <property type="match status" value="1"/>
</dbReference>
<dbReference type="InterPro" id="IPR045336">
    <property type="entry name" value="MmgE_PrpD_N"/>
</dbReference>
<dbReference type="RefSeq" id="WP_277279696.1">
    <property type="nucleotide sequence ID" value="NZ_JAROCY010000018.1"/>
</dbReference>
<gene>
    <name evidence="4" type="ORF">POM99_17085</name>
</gene>
<feature type="domain" description="MmgE/PrpD N-terminal" evidence="2">
    <location>
        <begin position="24"/>
        <end position="265"/>
    </location>
</feature>
<comment type="caution">
    <text evidence="4">The sequence shown here is derived from an EMBL/GenBank/DDBJ whole genome shotgun (WGS) entry which is preliminary data.</text>
</comment>
<dbReference type="SUPFAM" id="SSF103378">
    <property type="entry name" value="2-methylcitrate dehydratase PrpD"/>
    <property type="match status" value="1"/>
</dbReference>
<proteinExistence type="inferred from homology"/>
<feature type="domain" description="MmgE/PrpD C-terminal" evidence="3">
    <location>
        <begin position="285"/>
        <end position="454"/>
    </location>
</feature>
<dbReference type="EMBL" id="JAROCY010000018">
    <property type="protein sequence ID" value="MDF8334925.1"/>
    <property type="molecule type" value="Genomic_DNA"/>
</dbReference>
<evidence type="ECO:0000259" key="2">
    <source>
        <dbReference type="Pfam" id="PF03972"/>
    </source>
</evidence>
<dbReference type="Pfam" id="PF19305">
    <property type="entry name" value="MmgE_PrpD_C"/>
    <property type="match status" value="1"/>
</dbReference>
<sequence length="474" mass="50047">MSAIAEATSTTGRTTRAPTLMLPLADFAHGLDLATLPAEVLRQSRLNILDTLGCIAAGVREQDSRSLIAMERRAQRGPRARVIGHEERFPVEVAARINSYCGDVSEHNDLVGSHASIATLPAAMAVADQCGSTGADLLRAYIAGTEIVTRLYVAYYAWKKSYMDVGIAPPGIINTIGSAAGCAMLMGLDHAATLEAMAIGGGLAGWCPVGAVYDDGASVKPLLHGAWPAGIAVLAARYAAGGMTGPVAVLEAPMGLFATLATHYEAEAVSNPGVWHLANPRRKYHAACGYTHAGADALVALYRELGGKVLADAREIVIHVPFYTHRAVAKTQPPATPTEARFHLPFAAALGALGEDGVKPEHGRDVAQWLARADMQAMLGKIRIVVDERFTHYEQCAVDVVTAAGETIHREGKPPRGAPANPMTAEMVEAKFRANVAGLLSTAEADAYIAMIADIESLPDCDALYRPFERAAAL</sequence>
<reference evidence="4 5" key="1">
    <citation type="submission" date="2023-03" db="EMBL/GenBank/DDBJ databases">
        <title>Novosphingobium cyanobacteriorum sp. nov., isolated from a eutrophic reservoir during the Microcystis bloom period.</title>
        <authorList>
            <person name="Kang M."/>
            <person name="Le V."/>
            <person name="Ko S.-R."/>
            <person name="Lee S.-A."/>
            <person name="Ahn C.-Y."/>
        </authorList>
    </citation>
    <scope>NUCLEOTIDE SEQUENCE [LARGE SCALE GENOMIC DNA]</scope>
    <source>
        <strain evidence="4 5">HBC54</strain>
    </source>
</reference>
<dbReference type="Gene3D" id="3.30.1330.120">
    <property type="entry name" value="2-methylcitrate dehydratase PrpD"/>
    <property type="match status" value="1"/>
</dbReference>
<dbReference type="InterPro" id="IPR045337">
    <property type="entry name" value="MmgE_PrpD_C"/>
</dbReference>
<dbReference type="InterPro" id="IPR005656">
    <property type="entry name" value="MmgE_PrpD"/>
</dbReference>
<dbReference type="InterPro" id="IPR042183">
    <property type="entry name" value="MmgE/PrpD_sf_1"/>
</dbReference>
<organism evidence="4 5">
    <name type="scientific">Novosphingobium cyanobacteriorum</name>
    <dbReference type="NCBI Taxonomy" id="3024215"/>
    <lineage>
        <taxon>Bacteria</taxon>
        <taxon>Pseudomonadati</taxon>
        <taxon>Pseudomonadota</taxon>
        <taxon>Alphaproteobacteria</taxon>
        <taxon>Sphingomonadales</taxon>
        <taxon>Sphingomonadaceae</taxon>
        <taxon>Novosphingobium</taxon>
    </lineage>
</organism>
<keyword evidence="5" id="KW-1185">Reference proteome</keyword>
<comment type="similarity">
    <text evidence="1">Belongs to the PrpD family.</text>
</comment>
<dbReference type="InterPro" id="IPR042188">
    <property type="entry name" value="MmgE/PrpD_sf_2"/>
</dbReference>
<evidence type="ECO:0000256" key="1">
    <source>
        <dbReference type="ARBA" id="ARBA00006174"/>
    </source>
</evidence>
<protein>
    <submittedName>
        <fullName evidence="4">MmgE/PrpD family protein</fullName>
    </submittedName>
</protein>
<accession>A0ABT6CLY2</accession>
<dbReference type="InterPro" id="IPR036148">
    <property type="entry name" value="MmgE/PrpD_sf"/>
</dbReference>